<feature type="transmembrane region" description="Helical" evidence="10">
    <location>
        <begin position="575"/>
        <end position="596"/>
    </location>
</feature>
<comment type="catalytic activity">
    <reaction evidence="8">
        <text>fluoride(in) = fluoride(out)</text>
        <dbReference type="Rhea" id="RHEA:76159"/>
        <dbReference type="ChEBI" id="CHEBI:17051"/>
    </reaction>
    <physiologicalReaction direction="left-to-right" evidence="8">
        <dbReference type="Rhea" id="RHEA:76160"/>
    </physiologicalReaction>
</comment>
<keyword evidence="10" id="KW-0406">Ion transport</keyword>
<feature type="binding site" evidence="10">
    <location>
        <position position="556"/>
    </location>
    <ligand>
        <name>Na(+)</name>
        <dbReference type="ChEBI" id="CHEBI:29101"/>
        <note>structural</note>
    </ligand>
</feature>
<comment type="activity regulation">
    <text evidence="10">Na(+) is not transported, but it plays an essential structural role and its presence is essential for fluoride channel function.</text>
</comment>
<reference evidence="12 13" key="1">
    <citation type="submission" date="2021-05" db="EMBL/GenBank/DDBJ databases">
        <title>Phylogenetic classification of ten novel species belonging to the genus Bifidobacterium comprising B. colchicus sp. nov., B. abeli sp. nov., B. bicoloris sp. nov., B. guerezis sp. nov., B. rosaliae sp. nov., B. santillanensis sp. nov., B. argentati sp. nov., B. amazzoni sp. nov., B. pluviali sp. nov., and B. pinnaculum sp. nov.</title>
        <authorList>
            <person name="Lugli G.A."/>
            <person name="Ruiz Garcia L."/>
            <person name="Margolles A."/>
            <person name="Ventura M."/>
        </authorList>
    </citation>
    <scope>NUCLEOTIDE SEQUENCE [LARGE SCALE GENOMIC DNA]</scope>
    <source>
        <strain evidence="12 13">6T3</strain>
    </source>
</reference>
<feature type="transmembrane region" description="Helical" evidence="10">
    <location>
        <begin position="546"/>
        <end position="563"/>
    </location>
</feature>
<feature type="region of interest" description="Disordered" evidence="11">
    <location>
        <begin position="688"/>
        <end position="711"/>
    </location>
</feature>
<comment type="similarity">
    <text evidence="7 10">Belongs to the fluoride channel Fluc/FEX (TC 1.A.43) family.</text>
</comment>
<feature type="region of interest" description="Disordered" evidence="11">
    <location>
        <begin position="415"/>
        <end position="449"/>
    </location>
</feature>
<evidence type="ECO:0000256" key="10">
    <source>
        <dbReference type="HAMAP-Rule" id="MF_00454"/>
    </source>
</evidence>
<keyword evidence="3 10" id="KW-0812">Transmembrane</keyword>
<gene>
    <name evidence="10" type="primary">fluC</name>
    <name evidence="10" type="synonym">crcB</name>
    <name evidence="12" type="ORF">KIH73_03905</name>
</gene>
<feature type="compositionally biased region" description="Low complexity" evidence="11">
    <location>
        <begin position="172"/>
        <end position="201"/>
    </location>
</feature>
<feature type="region of interest" description="Disordered" evidence="11">
    <location>
        <begin position="1"/>
        <end position="46"/>
    </location>
</feature>
<comment type="function">
    <text evidence="9 10">Fluoride-specific ion channel. Important for reducing fluoride concentration in the cell, thus reducing its toxicity.</text>
</comment>
<evidence type="ECO:0000313" key="13">
    <source>
        <dbReference type="Proteomes" id="UP000812844"/>
    </source>
</evidence>
<dbReference type="EMBL" id="JAHBBD010000006">
    <property type="protein sequence ID" value="MBW3082530.1"/>
    <property type="molecule type" value="Genomic_DNA"/>
</dbReference>
<feature type="transmembrane region" description="Helical" evidence="10">
    <location>
        <begin position="471"/>
        <end position="495"/>
    </location>
</feature>
<dbReference type="RefSeq" id="WP_219080800.1">
    <property type="nucleotide sequence ID" value="NZ_JAHBBD010000006.1"/>
</dbReference>
<proteinExistence type="inferred from homology"/>
<keyword evidence="10" id="KW-0915">Sodium</keyword>
<feature type="compositionally biased region" description="Pro residues" evidence="11">
    <location>
        <begin position="134"/>
        <end position="144"/>
    </location>
</feature>
<keyword evidence="2 10" id="KW-1003">Cell membrane</keyword>
<organism evidence="12 13">
    <name type="scientific">Bifidobacterium phasiani</name>
    <dbReference type="NCBI Taxonomy" id="2834431"/>
    <lineage>
        <taxon>Bacteria</taxon>
        <taxon>Bacillati</taxon>
        <taxon>Actinomycetota</taxon>
        <taxon>Actinomycetes</taxon>
        <taxon>Bifidobacteriales</taxon>
        <taxon>Bifidobacteriaceae</taxon>
        <taxon>Bifidobacterium</taxon>
    </lineage>
</organism>
<name>A0ABS6W7S8_9BIFI</name>
<evidence type="ECO:0000256" key="1">
    <source>
        <dbReference type="ARBA" id="ARBA00004651"/>
    </source>
</evidence>
<feature type="region of interest" description="Disordered" evidence="11">
    <location>
        <begin position="114"/>
        <end position="201"/>
    </location>
</feature>
<feature type="compositionally biased region" description="Pro residues" evidence="11">
    <location>
        <begin position="161"/>
        <end position="171"/>
    </location>
</feature>
<dbReference type="HAMAP" id="MF_00454">
    <property type="entry name" value="FluC"/>
    <property type="match status" value="1"/>
</dbReference>
<feature type="binding site" evidence="10">
    <location>
        <position position="553"/>
    </location>
    <ligand>
        <name>Na(+)</name>
        <dbReference type="ChEBI" id="CHEBI:29101"/>
        <note>structural</note>
    </ligand>
</feature>
<evidence type="ECO:0000256" key="3">
    <source>
        <dbReference type="ARBA" id="ARBA00022692"/>
    </source>
</evidence>
<feature type="compositionally biased region" description="Basic and acidic residues" evidence="11">
    <location>
        <begin position="20"/>
        <end position="31"/>
    </location>
</feature>
<accession>A0ABS6W7S8</accession>
<feature type="compositionally biased region" description="Low complexity" evidence="11">
    <location>
        <begin position="124"/>
        <end position="133"/>
    </location>
</feature>
<evidence type="ECO:0000256" key="4">
    <source>
        <dbReference type="ARBA" id="ARBA00022989"/>
    </source>
</evidence>
<evidence type="ECO:0000256" key="5">
    <source>
        <dbReference type="ARBA" id="ARBA00023136"/>
    </source>
</evidence>
<dbReference type="PANTHER" id="PTHR28259:SF1">
    <property type="entry name" value="FLUORIDE EXPORT PROTEIN 1-RELATED"/>
    <property type="match status" value="1"/>
</dbReference>
<dbReference type="Proteomes" id="UP000812844">
    <property type="component" value="Unassembled WGS sequence"/>
</dbReference>
<evidence type="ECO:0000256" key="8">
    <source>
        <dbReference type="ARBA" id="ARBA00035585"/>
    </source>
</evidence>
<feature type="region of interest" description="Disordered" evidence="11">
    <location>
        <begin position="231"/>
        <end position="250"/>
    </location>
</feature>
<comment type="subcellular location">
    <subcellularLocation>
        <location evidence="1 10">Cell membrane</location>
        <topology evidence="1 10">Multi-pass membrane protein</topology>
    </subcellularLocation>
</comment>
<dbReference type="PANTHER" id="PTHR28259">
    <property type="entry name" value="FLUORIDE EXPORT PROTEIN 1-RELATED"/>
    <property type="match status" value="1"/>
</dbReference>
<keyword evidence="6 10" id="KW-0407">Ion channel</keyword>
<keyword evidence="13" id="KW-1185">Reference proteome</keyword>
<dbReference type="Pfam" id="PF02537">
    <property type="entry name" value="CRCB"/>
    <property type="match status" value="1"/>
</dbReference>
<keyword evidence="10" id="KW-0479">Metal-binding</keyword>
<feature type="compositionally biased region" description="Low complexity" evidence="11">
    <location>
        <begin position="415"/>
        <end position="446"/>
    </location>
</feature>
<evidence type="ECO:0000256" key="2">
    <source>
        <dbReference type="ARBA" id="ARBA00022475"/>
    </source>
</evidence>
<keyword evidence="4 10" id="KW-1133">Transmembrane helix</keyword>
<evidence type="ECO:0000313" key="12">
    <source>
        <dbReference type="EMBL" id="MBW3082530.1"/>
    </source>
</evidence>
<evidence type="ECO:0000256" key="11">
    <source>
        <dbReference type="SAM" id="MobiDB-lite"/>
    </source>
</evidence>
<evidence type="ECO:0000256" key="7">
    <source>
        <dbReference type="ARBA" id="ARBA00035120"/>
    </source>
</evidence>
<dbReference type="InterPro" id="IPR003691">
    <property type="entry name" value="FluC"/>
</dbReference>
<protein>
    <recommendedName>
        <fullName evidence="10">Fluoride-specific ion channel FluC</fullName>
    </recommendedName>
</protein>
<feature type="compositionally biased region" description="Acidic residues" evidence="11">
    <location>
        <begin position="1"/>
        <end position="10"/>
    </location>
</feature>
<sequence length="711" mass="68835">MSDSLQEAENEANPTLMLVDPERLAGPEPEVRPLFPSMPSNAANLPDAVDLKPSVELSVPDLGPVSMAQVRPEPSPASDDAASAVPPLIAVPPRAAGVAQTPAAQADEAVPFHGKATAAPPMPAGDAAFGDPAGPRPVLPPLVPEPSADSTPSVPLMAPVPSQPASPPVVPLPFASTPDAAPDSAAALGARADSARSAVGPAAAEPIPDAAASVAPSSAGSVWTAPTSAAPAAVGPASADETPDAPVFPASVPASAMPASVASAHTESPVGASAANAAPSLVGSAAVAGTPDAAGVPVSSGVTASLDALAAAAGTAASADAPTVTGTLIAADGPADTVAEAAVTAAPADAAVSADADALPDAICAPAPAGVAVPAAEEPSGAAASVGAPAGVPAAATSADALAGAADAAGTVTPAASSAEADAPAETGSPDGAADADSADAASAAPAPAPPKIPLAPMKTVQAKFNPLADVMLYIVVFVGGCIGTALRFGLSLAIPGDVTGGVAPSFHVATFTANMLACFVYAMLTTYMSQASWVRKRVRQLTSRGVGMGMCGGFSTLSAMVVEELESLRDGDVVGFVVYTLASFVVGLAVAWLGTRLAIRIGAKREARVIADAFAAMQQEQAAAAQSSAGGQNRQTPTVASPGIAISASLALGDGETPAVVAPGAIALSEDGASPVVAVPLPAAWRRHEDPKPDTAEIAAVPDPITGEVR</sequence>
<keyword evidence="5 10" id="KW-0472">Membrane</keyword>
<evidence type="ECO:0000256" key="9">
    <source>
        <dbReference type="ARBA" id="ARBA00049940"/>
    </source>
</evidence>
<feature type="transmembrane region" description="Helical" evidence="10">
    <location>
        <begin position="507"/>
        <end position="525"/>
    </location>
</feature>
<keyword evidence="10" id="KW-0813">Transport</keyword>
<comment type="caution">
    <text evidence="12">The sequence shown here is derived from an EMBL/GenBank/DDBJ whole genome shotgun (WGS) entry which is preliminary data.</text>
</comment>
<evidence type="ECO:0000256" key="6">
    <source>
        <dbReference type="ARBA" id="ARBA00023303"/>
    </source>
</evidence>